<reference evidence="1 2" key="1">
    <citation type="journal article" date="2008" name="Proc. Natl. Acad. Sci. U.S.A.">
        <title>Niche adaptation and genome expansion in the chlorophyll d-producing cyanobacterium Acaryochloris marina.</title>
        <authorList>
            <person name="Swingley W.D."/>
            <person name="Chen M."/>
            <person name="Cheung P.C."/>
            <person name="Conrad A.L."/>
            <person name="Dejesa L.C."/>
            <person name="Hao J."/>
            <person name="Honchak B.M."/>
            <person name="Karbach L.E."/>
            <person name="Kurdoglu A."/>
            <person name="Lahiri S."/>
            <person name="Mastrian S.D."/>
            <person name="Miyashita H."/>
            <person name="Page L."/>
            <person name="Ramakrishna P."/>
            <person name="Satoh S."/>
            <person name="Sattley W.M."/>
            <person name="Shimada Y."/>
            <person name="Taylor H.L."/>
            <person name="Tomo T."/>
            <person name="Tsuchiya T."/>
            <person name="Wang Z.T."/>
            <person name="Raymond J."/>
            <person name="Mimuro M."/>
            <person name="Blankenship R.E."/>
            <person name="Touchman J.W."/>
        </authorList>
    </citation>
    <scope>NUCLEOTIDE SEQUENCE [LARGE SCALE GENOMIC DNA]</scope>
    <source>
        <strain evidence="2">MBIC 11017</strain>
    </source>
</reference>
<name>B0C7H7_ACAM1</name>
<gene>
    <name evidence="1" type="ordered locus">AM1_6331</name>
</gene>
<dbReference type="HOGENOM" id="CLU_3303005_0_0_3"/>
<dbReference type="STRING" id="329726.AM1_6331"/>
<dbReference type="EMBL" id="CP000828">
    <property type="protein sequence ID" value="ABW31261.1"/>
    <property type="molecule type" value="Genomic_DNA"/>
</dbReference>
<dbReference type="Proteomes" id="UP000000268">
    <property type="component" value="Chromosome"/>
</dbReference>
<sequence>MTLYGEFVCTHQQIKVDDPERSFIGWMHQGNDSKFKSGL</sequence>
<evidence type="ECO:0000313" key="2">
    <source>
        <dbReference type="Proteomes" id="UP000000268"/>
    </source>
</evidence>
<protein>
    <submittedName>
        <fullName evidence="1">Uncharacterized protein</fullName>
    </submittedName>
</protein>
<evidence type="ECO:0000313" key="1">
    <source>
        <dbReference type="EMBL" id="ABW31261.1"/>
    </source>
</evidence>
<organism evidence="1 2">
    <name type="scientific">Acaryochloris marina (strain MBIC 11017)</name>
    <dbReference type="NCBI Taxonomy" id="329726"/>
    <lineage>
        <taxon>Bacteria</taxon>
        <taxon>Bacillati</taxon>
        <taxon>Cyanobacteriota</taxon>
        <taxon>Cyanophyceae</taxon>
        <taxon>Acaryochloridales</taxon>
        <taxon>Acaryochloridaceae</taxon>
        <taxon>Acaryochloris</taxon>
    </lineage>
</organism>
<keyword evidence="2" id="KW-1185">Reference proteome</keyword>
<dbReference type="AlphaFoldDB" id="B0C7H7"/>
<dbReference type="KEGG" id="amr:AM1_6331"/>
<accession>B0C7H7</accession>
<proteinExistence type="predicted"/>